<feature type="transmembrane region" description="Helical" evidence="6">
    <location>
        <begin position="143"/>
        <end position="162"/>
    </location>
</feature>
<dbReference type="Pfam" id="PF00953">
    <property type="entry name" value="Glycos_transf_4"/>
    <property type="match status" value="1"/>
</dbReference>
<keyword evidence="5 6" id="KW-0472">Membrane</keyword>
<keyword evidence="4 6" id="KW-1133">Transmembrane helix</keyword>
<dbReference type="PANTHER" id="PTHR22926">
    <property type="entry name" value="PHOSPHO-N-ACETYLMURAMOYL-PENTAPEPTIDE-TRANSFERASE"/>
    <property type="match status" value="1"/>
</dbReference>
<evidence type="ECO:0000256" key="2">
    <source>
        <dbReference type="ARBA" id="ARBA00022679"/>
    </source>
</evidence>
<dbReference type="GO" id="GO:0005886">
    <property type="term" value="C:plasma membrane"/>
    <property type="evidence" value="ECO:0007669"/>
    <property type="project" value="TreeGrafter"/>
</dbReference>
<feature type="transmembrane region" description="Helical" evidence="6">
    <location>
        <begin position="227"/>
        <end position="246"/>
    </location>
</feature>
<dbReference type="GO" id="GO:0016780">
    <property type="term" value="F:phosphotransferase activity, for other substituted phosphate groups"/>
    <property type="evidence" value="ECO:0007669"/>
    <property type="project" value="InterPro"/>
</dbReference>
<name>A0A1Q3CQB8_CEPFO</name>
<feature type="transmembrane region" description="Helical" evidence="6">
    <location>
        <begin position="410"/>
        <end position="438"/>
    </location>
</feature>
<dbReference type="PROSITE" id="PS01348">
    <property type="entry name" value="MRAY_2"/>
    <property type="match status" value="1"/>
</dbReference>
<feature type="transmembrane region" description="Helical" evidence="6">
    <location>
        <begin position="283"/>
        <end position="301"/>
    </location>
</feature>
<feature type="transmembrane region" description="Helical" evidence="6">
    <location>
        <begin position="355"/>
        <end position="374"/>
    </location>
</feature>
<dbReference type="PROSITE" id="PS01347">
    <property type="entry name" value="MRAY_1"/>
    <property type="match status" value="1"/>
</dbReference>
<gene>
    <name evidence="7" type="ORF">CFOL_v3_25774</name>
</gene>
<evidence type="ECO:0000256" key="3">
    <source>
        <dbReference type="ARBA" id="ARBA00022692"/>
    </source>
</evidence>
<dbReference type="OrthoDB" id="2020675at2759"/>
<dbReference type="InterPro" id="IPR000715">
    <property type="entry name" value="Glycosyl_transferase_4"/>
</dbReference>
<dbReference type="FunCoup" id="A0A1Q3CQB8">
    <property type="interactions" value="17"/>
</dbReference>
<evidence type="ECO:0000313" key="7">
    <source>
        <dbReference type="EMBL" id="GAV82322.1"/>
    </source>
</evidence>
<keyword evidence="2" id="KW-0808">Transferase</keyword>
<feature type="transmembrane region" description="Helical" evidence="6">
    <location>
        <begin position="321"/>
        <end position="343"/>
    </location>
</feature>
<dbReference type="InterPro" id="IPR018480">
    <property type="entry name" value="PNAcMuramoyl-5peptid_Trfase_CS"/>
</dbReference>
<sequence>MKMKLHLSSLNPHHHYLSRLSHFDLHKCPISLSAFHSHSHCKLNGSNVRQHSRGLRHKYHQVKAIDGDSFGTSWYDDWGENEGTTGYMISSSDGEDSDADILLNPVSDIDLPTITVSNEDSLKVTAHRLAMLGRGRKKHRIKLGVLICTGLIVFLTLLLLYVDWCAWKIVRLPLAPFHLTRPFLISTILSSFLGYIVVPFLDGLVIRQIVMKKGPLGAPEKRRTPTMGGLFFVPIGVAVAKVIAGFSSTEVSGAAAATLSFAAIGLLDDILSLIKNKMSGLSAWTKVVLEVAVGAWFSFWLDTTSISSPYSMKMLVPLPAPLGLVCVGKCYLLLTSFCFVSMANGINLTDGLDGLAGGTAALAFVGMSIAVLPICSDVSIFGASMAGACVGFLLHNRYQASVSMGDTGSLALGGALAAMAACTGMFFPLLISSGIFVVEASSVIMQKLCVRYHISRQRSACGDLGAACFGWHLFITTLNCVG</sequence>
<organism evidence="7 8">
    <name type="scientific">Cephalotus follicularis</name>
    <name type="common">Albany pitcher plant</name>
    <dbReference type="NCBI Taxonomy" id="3775"/>
    <lineage>
        <taxon>Eukaryota</taxon>
        <taxon>Viridiplantae</taxon>
        <taxon>Streptophyta</taxon>
        <taxon>Embryophyta</taxon>
        <taxon>Tracheophyta</taxon>
        <taxon>Spermatophyta</taxon>
        <taxon>Magnoliopsida</taxon>
        <taxon>eudicotyledons</taxon>
        <taxon>Gunneridae</taxon>
        <taxon>Pentapetalae</taxon>
        <taxon>rosids</taxon>
        <taxon>fabids</taxon>
        <taxon>Oxalidales</taxon>
        <taxon>Cephalotaceae</taxon>
        <taxon>Cephalotus</taxon>
    </lineage>
</organism>
<dbReference type="EMBL" id="BDDD01002607">
    <property type="protein sequence ID" value="GAV82322.1"/>
    <property type="molecule type" value="Genomic_DNA"/>
</dbReference>
<dbReference type="PANTHER" id="PTHR22926:SF5">
    <property type="entry name" value="PHOSPHO-N-ACETYLMURAMOYL-PENTAPEPTIDE-TRANSFERASE HOMOLOG"/>
    <property type="match status" value="1"/>
</dbReference>
<evidence type="ECO:0000256" key="5">
    <source>
        <dbReference type="ARBA" id="ARBA00023136"/>
    </source>
</evidence>
<dbReference type="InParanoid" id="A0A1Q3CQB8"/>
<evidence type="ECO:0000256" key="4">
    <source>
        <dbReference type="ARBA" id="ARBA00022989"/>
    </source>
</evidence>
<dbReference type="STRING" id="3775.A0A1Q3CQB8"/>
<feature type="transmembrane region" description="Helical" evidence="6">
    <location>
        <begin position="182"/>
        <end position="206"/>
    </location>
</feature>
<dbReference type="GO" id="GO:0044038">
    <property type="term" value="P:cell wall macromolecule biosynthetic process"/>
    <property type="evidence" value="ECO:0007669"/>
    <property type="project" value="TreeGrafter"/>
</dbReference>
<comment type="subcellular location">
    <subcellularLocation>
        <location evidence="1">Membrane</location>
        <topology evidence="1">Multi-pass membrane protein</topology>
    </subcellularLocation>
</comment>
<proteinExistence type="predicted"/>
<dbReference type="AlphaFoldDB" id="A0A1Q3CQB8"/>
<dbReference type="GO" id="GO:0071555">
    <property type="term" value="P:cell wall organization"/>
    <property type="evidence" value="ECO:0007669"/>
    <property type="project" value="TreeGrafter"/>
</dbReference>
<evidence type="ECO:0000313" key="8">
    <source>
        <dbReference type="Proteomes" id="UP000187406"/>
    </source>
</evidence>
<reference evidence="8" key="1">
    <citation type="submission" date="2016-04" db="EMBL/GenBank/DDBJ databases">
        <title>Cephalotus genome sequencing.</title>
        <authorList>
            <person name="Fukushima K."/>
            <person name="Hasebe M."/>
            <person name="Fang X."/>
        </authorList>
    </citation>
    <scope>NUCLEOTIDE SEQUENCE [LARGE SCALE GENOMIC DNA]</scope>
    <source>
        <strain evidence="8">cv. St1</strain>
    </source>
</reference>
<keyword evidence="3 6" id="KW-0812">Transmembrane</keyword>
<evidence type="ECO:0000256" key="1">
    <source>
        <dbReference type="ARBA" id="ARBA00004141"/>
    </source>
</evidence>
<keyword evidence="8" id="KW-1185">Reference proteome</keyword>
<comment type="caution">
    <text evidence="7">The sequence shown here is derived from an EMBL/GenBank/DDBJ whole genome shotgun (WGS) entry which is preliminary data.</text>
</comment>
<feature type="transmembrane region" description="Helical" evidence="6">
    <location>
        <begin position="380"/>
        <end position="398"/>
    </location>
</feature>
<accession>A0A1Q3CQB8</accession>
<evidence type="ECO:0000256" key="6">
    <source>
        <dbReference type="SAM" id="Phobius"/>
    </source>
</evidence>
<protein>
    <submittedName>
        <fullName evidence="7">Glycos_transf_4 domain-containing protein/MraY_sig1 domain-containing protein</fullName>
    </submittedName>
</protein>
<feature type="transmembrane region" description="Helical" evidence="6">
    <location>
        <begin position="252"/>
        <end position="271"/>
    </location>
</feature>
<dbReference type="Proteomes" id="UP000187406">
    <property type="component" value="Unassembled WGS sequence"/>
</dbReference>